<feature type="compositionally biased region" description="Polar residues" evidence="1">
    <location>
        <begin position="1"/>
        <end position="21"/>
    </location>
</feature>
<name>A0A1Y6LVG9_ZYMTR</name>
<dbReference type="EMBL" id="LT882684">
    <property type="protein sequence ID" value="SMY27450.1"/>
    <property type="molecule type" value="Genomic_DNA"/>
</dbReference>
<reference evidence="2 3" key="1">
    <citation type="submission" date="2016-10" db="EMBL/GenBank/DDBJ databases">
        <authorList>
            <person name="Varghese N."/>
        </authorList>
    </citation>
    <scope>NUCLEOTIDE SEQUENCE [LARGE SCALE GENOMIC DNA]</scope>
</reference>
<protein>
    <submittedName>
        <fullName evidence="2">Uncharacterized protein</fullName>
    </submittedName>
</protein>
<dbReference type="AlphaFoldDB" id="A0A1Y6LVG9"/>
<evidence type="ECO:0000313" key="3">
    <source>
        <dbReference type="Proteomes" id="UP000215453"/>
    </source>
</evidence>
<feature type="region of interest" description="Disordered" evidence="1">
    <location>
        <begin position="1"/>
        <end position="23"/>
    </location>
</feature>
<dbReference type="Proteomes" id="UP000215453">
    <property type="component" value="Chromosome 9"/>
</dbReference>
<feature type="region of interest" description="Disordered" evidence="1">
    <location>
        <begin position="74"/>
        <end position="98"/>
    </location>
</feature>
<organism evidence="2 3">
    <name type="scientific">Zymoseptoria tritici ST99CH_1A5</name>
    <dbReference type="NCBI Taxonomy" id="1276529"/>
    <lineage>
        <taxon>Eukaryota</taxon>
        <taxon>Fungi</taxon>
        <taxon>Dikarya</taxon>
        <taxon>Ascomycota</taxon>
        <taxon>Pezizomycotina</taxon>
        <taxon>Dothideomycetes</taxon>
        <taxon>Dothideomycetidae</taxon>
        <taxon>Mycosphaerellales</taxon>
        <taxon>Mycosphaerellaceae</taxon>
        <taxon>Zymoseptoria</taxon>
    </lineage>
</organism>
<accession>A0A1Y6LVG9</accession>
<evidence type="ECO:0000256" key="1">
    <source>
        <dbReference type="SAM" id="MobiDB-lite"/>
    </source>
</evidence>
<gene>
    <name evidence="2" type="ORF">ZT1A5_G8895</name>
</gene>
<sequence length="722" mass="80972">MHGDPTSSGQELTPAASTVDQVNEALAPAQLEAIPTSLSSAKLGTINVPSTYIPPHRRERVPRPVVSDVTKALEVLTPPPREQNPSASHDQRFERSRLRRPICFRQSRPTSSPHHIQPPVVAAEAAIELGLAKLGTPLTPMPDIWDATKTAANPPTRSVDYQQNIVIPSKGGLLTLLASTRPKIFGKIVALLPKEDRQAAQHANMTVMEAISEAVGDVLPGKKSGRPAITRKLASYGKDLSERLVKSYNHAFDSPHRAVVTVNGFSYMSTEELALALYVGSHASSENTKRAPVYRLEVTNGSGFDLRAVRQLKERQFPHLRAVEICQCPDFSVHTILTDDFDSSDDDSNNGSEDECTDEADAPTIWKKLDALQHSVDFDLCEPQPKHAAHMGVDSHAYILWHEATPYSIAATIIWYKPDRVLESPKLLRQLFSFLNKRDRAYRTDPMDPETLRNRKPRPHLERLSFEDLKLLLADLIKGDTTGDRAMNFRRLIAICMHHGGDDTKLPRHGAKLVKEQLMEDVRCPGCGKWAPSGCYTPPALRDARRHEGLGCVGCRGKKATEEYADTVRVHLNEADEAGKPEIHEWQEWNEDYTAPLHERVVERDADLNPAAEELETNRRWYGKLLRGETSSNHAWFGLLSNADYDVDGDGQKITKYKSTFSAIYENFEEVSDEEQYLFKLACQMPDFAHDWRDHPLAFAPPIGNHERRRKRRLLPALLVLD</sequence>
<evidence type="ECO:0000313" key="2">
    <source>
        <dbReference type="EMBL" id="SMY27450.1"/>
    </source>
</evidence>
<proteinExistence type="predicted"/>